<organism evidence="1 2">
    <name type="scientific">Pseudonocardia benzenivorans</name>
    <dbReference type="NCBI Taxonomy" id="228005"/>
    <lineage>
        <taxon>Bacteria</taxon>
        <taxon>Bacillati</taxon>
        <taxon>Actinomycetota</taxon>
        <taxon>Actinomycetes</taxon>
        <taxon>Pseudonocardiales</taxon>
        <taxon>Pseudonocardiaceae</taxon>
        <taxon>Pseudonocardia</taxon>
    </lineage>
</organism>
<protein>
    <submittedName>
        <fullName evidence="1">Uncharacterized protein</fullName>
    </submittedName>
</protein>
<dbReference type="EMBL" id="JBHTMB010000271">
    <property type="protein sequence ID" value="MFD1237168.1"/>
    <property type="molecule type" value="Genomic_DNA"/>
</dbReference>
<keyword evidence="2" id="KW-1185">Reference proteome</keyword>
<name>A0ABW3VQA5_9PSEU</name>
<reference evidence="2" key="1">
    <citation type="journal article" date="2019" name="Int. J. Syst. Evol. Microbiol.">
        <title>The Global Catalogue of Microorganisms (GCM) 10K type strain sequencing project: providing services to taxonomists for standard genome sequencing and annotation.</title>
        <authorList>
            <consortium name="The Broad Institute Genomics Platform"/>
            <consortium name="The Broad Institute Genome Sequencing Center for Infectious Disease"/>
            <person name="Wu L."/>
            <person name="Ma J."/>
        </authorList>
    </citation>
    <scope>NUCLEOTIDE SEQUENCE [LARGE SCALE GENOMIC DNA]</scope>
    <source>
        <strain evidence="2">CCUG 49018</strain>
    </source>
</reference>
<sequence>MTTVAHAPIQVMTCRGECPAAARYPDHHELLLAVDRDPEALLALLELAVTWHELDYTDEAVIGPAGWLDFAATHDWVFPDRAERAFSLAVDIVGRRIAGTGAAADVASSLATVIELVRS</sequence>
<evidence type="ECO:0000313" key="1">
    <source>
        <dbReference type="EMBL" id="MFD1237168.1"/>
    </source>
</evidence>
<dbReference type="RefSeq" id="WP_013673786.1">
    <property type="nucleotide sequence ID" value="NZ_BAABKS010000061.1"/>
</dbReference>
<accession>A0ABW3VQA5</accession>
<proteinExistence type="predicted"/>
<evidence type="ECO:0000313" key="2">
    <source>
        <dbReference type="Proteomes" id="UP001597182"/>
    </source>
</evidence>
<comment type="caution">
    <text evidence="1">The sequence shown here is derived from an EMBL/GenBank/DDBJ whole genome shotgun (WGS) entry which is preliminary data.</text>
</comment>
<gene>
    <name evidence="1" type="ORF">ACFQ34_28125</name>
</gene>
<dbReference type="Proteomes" id="UP001597182">
    <property type="component" value="Unassembled WGS sequence"/>
</dbReference>